<evidence type="ECO:0000313" key="3">
    <source>
        <dbReference type="Proteomes" id="UP000189274"/>
    </source>
</evidence>
<dbReference type="STRING" id="4909.A0A1V2LMW0"/>
<gene>
    <name evidence="2" type="ORF">BOH78_2584</name>
    <name evidence="1" type="ORF">C5L36_0B06870</name>
</gene>
<evidence type="ECO:0000313" key="4">
    <source>
        <dbReference type="Proteomes" id="UP000249293"/>
    </source>
</evidence>
<name>A0A1V2LMW0_PICKU</name>
<proteinExistence type="predicted"/>
<protein>
    <submittedName>
        <fullName evidence="2">Uncharacterized protein</fullName>
    </submittedName>
</protein>
<dbReference type="AlphaFoldDB" id="A0A1V2LMW0"/>
<keyword evidence="4" id="KW-1185">Reference proteome</keyword>
<reference evidence="1 4" key="3">
    <citation type="submission" date="2018-06" db="EMBL/GenBank/DDBJ databases">
        <title>Population genomics shows no distinction between pathogenic Candida krusei and environmental Pichia kudriavzevii: One species, four names.</title>
        <authorList>
            <person name="Douglass A.P."/>
            <person name="Offei B."/>
            <person name="Braun-Galleani S."/>
            <person name="Coughlan A.Y."/>
            <person name="Martos A."/>
            <person name="Ortiz-Merino R.A."/>
            <person name="Byrne K.P."/>
            <person name="Wolfe K.H."/>
        </authorList>
    </citation>
    <scope>NUCLEOTIDE SEQUENCE [LARGE SCALE GENOMIC DNA]</scope>
    <source>
        <strain evidence="1 4">CBS573</strain>
    </source>
</reference>
<dbReference type="EMBL" id="MQVM01000011">
    <property type="protein sequence ID" value="ONH74187.1"/>
    <property type="molecule type" value="Genomic_DNA"/>
</dbReference>
<reference evidence="3" key="1">
    <citation type="journal article" date="2017" name="Genome Announc.">
        <title>Genome sequences of Cyberlindnera fabianii 65, Pichia kudriavzevii 129, and Saccharomyces cerevisiae 131 isolated from fermented masau fruits in Zimbabwe.</title>
        <authorList>
            <person name="van Rijswijck I.M.H."/>
            <person name="Derks M.F.L."/>
            <person name="Abee T."/>
            <person name="de Ridder D."/>
            <person name="Smid E.J."/>
        </authorList>
    </citation>
    <scope>NUCLEOTIDE SEQUENCE [LARGE SCALE GENOMIC DNA]</scope>
    <source>
        <strain evidence="3">129</strain>
    </source>
</reference>
<evidence type="ECO:0000313" key="1">
    <source>
        <dbReference type="EMBL" id="AWU75442.1"/>
    </source>
</evidence>
<organism evidence="2 3">
    <name type="scientific">Pichia kudriavzevii</name>
    <name type="common">Yeast</name>
    <name type="synonym">Issatchenkia orientalis</name>
    <dbReference type="NCBI Taxonomy" id="4909"/>
    <lineage>
        <taxon>Eukaryota</taxon>
        <taxon>Fungi</taxon>
        <taxon>Dikarya</taxon>
        <taxon>Ascomycota</taxon>
        <taxon>Saccharomycotina</taxon>
        <taxon>Pichiomycetes</taxon>
        <taxon>Pichiales</taxon>
        <taxon>Pichiaceae</taxon>
        <taxon>Pichia</taxon>
    </lineage>
</organism>
<dbReference type="Proteomes" id="UP000189274">
    <property type="component" value="Unassembled WGS sequence"/>
</dbReference>
<evidence type="ECO:0000313" key="2">
    <source>
        <dbReference type="EMBL" id="ONH74187.1"/>
    </source>
</evidence>
<dbReference type="Proteomes" id="UP000249293">
    <property type="component" value="Chromosome 2"/>
</dbReference>
<sequence>MNRTYIIPLSPVARFMATQLACAGADPCIVLPQKMREVFLKSQSSITYINRISRDNLFQRRHTFPSVSVDRLVSVCRPAEAVMERTYGSTNESERVVLRMNARLSLVVPASHVKTILNPNTSECPFIPPPDSDVIILNPHFGQVEGYVRAIRELYMDGEREPRIWSAICTHRVTNAPFWGVEHRSIGELKIARVPFTVVDGGDDYQDIANVGHDEIVQSELVKNILSIPMMLPQMQSYRQQVMLTAEQTVVEAALSLATIEEYADGLAIGHLKVEDMVDFTEMAEIAHLEGSSGSDSAARSMMLDIVTEATRVLKRHRLVKQISVNSPVVNAVLSKERLYNLSLNIVNDHTLLTKLNYSFDSFRHFEGELKDAYGCADTGGDTGGDVRSPPHAIHANRYICELGSLFGIPTPANRKVCDLYEAAVAQSASTP</sequence>
<dbReference type="VEuPathDB" id="FungiDB:C5L36_0B06870"/>
<reference evidence="2" key="2">
    <citation type="submission" date="2017-01" db="EMBL/GenBank/DDBJ databases">
        <authorList>
            <person name="Mah S.A."/>
            <person name="Swanson W.J."/>
            <person name="Moy G.W."/>
            <person name="Vacquier V.D."/>
        </authorList>
    </citation>
    <scope>NUCLEOTIDE SEQUENCE [LARGE SCALE GENOMIC DNA]</scope>
    <source>
        <strain evidence="2">129</strain>
    </source>
</reference>
<dbReference type="OrthoDB" id="73846at2759"/>
<dbReference type="EMBL" id="CP028774">
    <property type="protein sequence ID" value="AWU75442.1"/>
    <property type="molecule type" value="Genomic_DNA"/>
</dbReference>
<accession>A0A1V2LMW0</accession>